<feature type="region of interest" description="Disordered" evidence="8">
    <location>
        <begin position="81"/>
        <end position="150"/>
    </location>
</feature>
<evidence type="ECO:0000313" key="10">
    <source>
        <dbReference type="Proteomes" id="UP000322225"/>
    </source>
</evidence>
<comment type="subcellular location">
    <subcellularLocation>
        <location evidence="1">Nucleus</location>
    </subcellularLocation>
</comment>
<dbReference type="Proteomes" id="UP000322225">
    <property type="component" value="Chromosome 6"/>
</dbReference>
<feature type="compositionally biased region" description="Basic and acidic residues" evidence="8">
    <location>
        <begin position="295"/>
        <end position="312"/>
    </location>
</feature>
<dbReference type="SMART" id="SM00338">
    <property type="entry name" value="BRLZ"/>
    <property type="match status" value="1"/>
</dbReference>
<feature type="compositionally biased region" description="Polar residues" evidence="8">
    <location>
        <begin position="1"/>
        <end position="33"/>
    </location>
</feature>
<keyword evidence="10" id="KW-1185">Reference proteome</keyword>
<feature type="compositionally biased region" description="Basic and acidic residues" evidence="8">
    <location>
        <begin position="322"/>
        <end position="332"/>
    </location>
</feature>
<dbReference type="KEGG" id="ksn:43585798"/>
<feature type="compositionally biased region" description="Low complexity" evidence="8">
    <location>
        <begin position="91"/>
        <end position="103"/>
    </location>
</feature>
<evidence type="ECO:0000256" key="6">
    <source>
        <dbReference type="ARBA" id="ARBA00023242"/>
    </source>
</evidence>
<dbReference type="RefSeq" id="XP_031863854.1">
    <property type="nucleotide sequence ID" value="XM_032001691.1"/>
</dbReference>
<gene>
    <name evidence="9" type="ORF">CI109_103809</name>
</gene>
<feature type="region of interest" description="Disordered" evidence="8">
    <location>
        <begin position="1"/>
        <end position="42"/>
    </location>
</feature>
<evidence type="ECO:0000256" key="1">
    <source>
        <dbReference type="ARBA" id="ARBA00004123"/>
    </source>
</evidence>
<evidence type="ECO:0000313" key="9">
    <source>
        <dbReference type="EMBL" id="WWD19350.1"/>
    </source>
</evidence>
<dbReference type="PROSITE" id="PS50217">
    <property type="entry name" value="BZIP"/>
    <property type="match status" value="1"/>
</dbReference>
<feature type="compositionally biased region" description="Basic and acidic residues" evidence="8">
    <location>
        <begin position="417"/>
        <end position="427"/>
    </location>
</feature>
<dbReference type="PANTHER" id="PTHR47416">
    <property type="entry name" value="BASIC-LEUCINE ZIPPER TRANSCRIPTION FACTOR F-RELATED"/>
    <property type="match status" value="1"/>
</dbReference>
<dbReference type="Pfam" id="PF00170">
    <property type="entry name" value="bZIP_1"/>
    <property type="match status" value="1"/>
</dbReference>
<comment type="similarity">
    <text evidence="2">Belongs to the bZIP family.</text>
</comment>
<name>A0A5M6C732_9TREE</name>
<feature type="compositionally biased region" description="Low complexity" evidence="8">
    <location>
        <begin position="407"/>
        <end position="416"/>
    </location>
</feature>
<dbReference type="GO" id="GO:0003677">
    <property type="term" value="F:DNA binding"/>
    <property type="evidence" value="ECO:0007669"/>
    <property type="project" value="UniProtKB-KW"/>
</dbReference>
<reference evidence="9" key="1">
    <citation type="submission" date="2017-08" db="EMBL/GenBank/DDBJ databases">
        <authorList>
            <person name="Cuomo C."/>
            <person name="Billmyre B."/>
            <person name="Heitman J."/>
        </authorList>
    </citation>
    <scope>NUCLEOTIDE SEQUENCE</scope>
    <source>
        <strain evidence="9">CBS 12478</strain>
    </source>
</reference>
<keyword evidence="7" id="KW-0175">Coiled coil</keyword>
<feature type="compositionally biased region" description="Low complexity" evidence="8">
    <location>
        <begin position="256"/>
        <end position="269"/>
    </location>
</feature>
<feature type="coiled-coil region" evidence="7">
    <location>
        <begin position="359"/>
        <end position="386"/>
    </location>
</feature>
<accession>A0A5M6C732</accession>
<dbReference type="PANTHER" id="PTHR47416:SF8">
    <property type="entry name" value="BASIC-LEUCINE ZIPPER TRANSCRIPTION FACTOR E-RELATED"/>
    <property type="match status" value="1"/>
</dbReference>
<dbReference type="InterPro" id="IPR004827">
    <property type="entry name" value="bZIP"/>
</dbReference>
<feature type="region of interest" description="Disordered" evidence="8">
    <location>
        <begin position="407"/>
        <end position="427"/>
    </location>
</feature>
<organism evidence="9 10">
    <name type="scientific">Kwoniella shandongensis</name>
    <dbReference type="NCBI Taxonomy" id="1734106"/>
    <lineage>
        <taxon>Eukaryota</taxon>
        <taxon>Fungi</taxon>
        <taxon>Dikarya</taxon>
        <taxon>Basidiomycota</taxon>
        <taxon>Agaricomycotina</taxon>
        <taxon>Tremellomycetes</taxon>
        <taxon>Tremellales</taxon>
        <taxon>Cryptococcaceae</taxon>
        <taxon>Kwoniella</taxon>
    </lineage>
</organism>
<evidence type="ECO:0000256" key="5">
    <source>
        <dbReference type="ARBA" id="ARBA00023163"/>
    </source>
</evidence>
<keyword evidence="4" id="KW-0238">DNA-binding</keyword>
<reference evidence="9" key="2">
    <citation type="submission" date="2024-01" db="EMBL/GenBank/DDBJ databases">
        <title>Comparative genomics of Cryptococcus and Kwoniella reveals pathogenesis evolution and contrasting modes of karyotype evolution via chromosome fusion or intercentromeric recombination.</title>
        <authorList>
            <person name="Coelho M.A."/>
            <person name="David-Palma M."/>
            <person name="Shea T."/>
            <person name="Bowers K."/>
            <person name="McGinley-Smith S."/>
            <person name="Mohammad A.W."/>
            <person name="Gnirke A."/>
            <person name="Yurkov A.M."/>
            <person name="Nowrousian M."/>
            <person name="Sun S."/>
            <person name="Cuomo C.A."/>
            <person name="Heitman J."/>
        </authorList>
    </citation>
    <scope>NUCLEOTIDE SEQUENCE</scope>
    <source>
        <strain evidence="9">CBS 12478</strain>
    </source>
</reference>
<dbReference type="EMBL" id="CP144056">
    <property type="protein sequence ID" value="WWD19350.1"/>
    <property type="molecule type" value="Genomic_DNA"/>
</dbReference>
<feature type="compositionally biased region" description="Low complexity" evidence="8">
    <location>
        <begin position="133"/>
        <end position="143"/>
    </location>
</feature>
<keyword evidence="5" id="KW-0804">Transcription</keyword>
<dbReference type="OrthoDB" id="5571888at2759"/>
<evidence type="ECO:0000256" key="7">
    <source>
        <dbReference type="SAM" id="Coils"/>
    </source>
</evidence>
<keyword evidence="6" id="KW-0539">Nucleus</keyword>
<evidence type="ECO:0000256" key="3">
    <source>
        <dbReference type="ARBA" id="ARBA00023015"/>
    </source>
</evidence>
<evidence type="ECO:0000256" key="4">
    <source>
        <dbReference type="ARBA" id="ARBA00023125"/>
    </source>
</evidence>
<dbReference type="CDD" id="cd14810">
    <property type="entry name" value="bZIP_u1"/>
    <property type="match status" value="1"/>
</dbReference>
<evidence type="ECO:0000256" key="2">
    <source>
        <dbReference type="ARBA" id="ARBA00007163"/>
    </source>
</evidence>
<evidence type="ECO:0000256" key="8">
    <source>
        <dbReference type="SAM" id="MobiDB-lite"/>
    </source>
</evidence>
<sequence>MQSQFDFDRSTTPTQTPIDNSQYPTSNAGSSLFPSIPLHRFGDDGTIRDPSLLPNLSSQGPVHFAMEPSWPSQNFYNYYSTDPGRSTERLSTSPTTSTDLTASGEHSQSHRRAVTHGPNGGTFISPPPPPPHTTSHNGNNSTNLPPFSQTFYSAYHPGAANHSSSSLPASNTNHAIPHGIGYAGHMPMSAPAPNYQYPSTSPISLTEQLGSNHRAPPPHSYSESPRIPGYSSSPGLRHLSPMSPTTHLGGHGMNPSSASTSSSSFPSVSRTPANLPRGPKRRSTSASQSNESWDGDDRYLPGSGDLDHRDGDELQPWGMPQDEYKALNPRDKKQVRNRIGARRFRAKRKDYVQTLEGSLRSREDEINGLRSQLDAQRKEINDLRQRLGLPPIPQPDAGLGLVVNAAAGGAPGTTDGWSEKQERANDL</sequence>
<dbReference type="AlphaFoldDB" id="A0A5M6C732"/>
<dbReference type="SUPFAM" id="SSF57959">
    <property type="entry name" value="Leucine zipper domain"/>
    <property type="match status" value="1"/>
</dbReference>
<keyword evidence="3" id="KW-0805">Transcription regulation</keyword>
<feature type="region of interest" description="Disordered" evidence="8">
    <location>
        <begin position="193"/>
        <end position="332"/>
    </location>
</feature>
<feature type="compositionally biased region" description="Polar residues" evidence="8">
    <location>
        <begin position="196"/>
        <end position="211"/>
    </location>
</feature>
<dbReference type="GeneID" id="43585798"/>
<dbReference type="InterPro" id="IPR046347">
    <property type="entry name" value="bZIP_sf"/>
</dbReference>
<proteinExistence type="inferred from homology"/>
<protein>
    <submittedName>
        <fullName evidence="9">Uncharacterized protein</fullName>
    </submittedName>
</protein>
<dbReference type="Gene3D" id="1.20.5.170">
    <property type="match status" value="1"/>
</dbReference>
<dbReference type="GO" id="GO:0005634">
    <property type="term" value="C:nucleus"/>
    <property type="evidence" value="ECO:0007669"/>
    <property type="project" value="UniProtKB-SubCell"/>
</dbReference>
<dbReference type="GO" id="GO:0003700">
    <property type="term" value="F:DNA-binding transcription factor activity"/>
    <property type="evidence" value="ECO:0007669"/>
    <property type="project" value="InterPro"/>
</dbReference>